<dbReference type="AlphaFoldDB" id="A0A0L6UUQ7"/>
<evidence type="ECO:0000313" key="2">
    <source>
        <dbReference type="EMBL" id="KNZ52268.1"/>
    </source>
</evidence>
<organism evidence="2 3">
    <name type="scientific">Puccinia sorghi</name>
    <dbReference type="NCBI Taxonomy" id="27349"/>
    <lineage>
        <taxon>Eukaryota</taxon>
        <taxon>Fungi</taxon>
        <taxon>Dikarya</taxon>
        <taxon>Basidiomycota</taxon>
        <taxon>Pucciniomycotina</taxon>
        <taxon>Pucciniomycetes</taxon>
        <taxon>Pucciniales</taxon>
        <taxon>Pucciniaceae</taxon>
        <taxon>Puccinia</taxon>
    </lineage>
</organism>
<reference evidence="2 3" key="1">
    <citation type="submission" date="2015-08" db="EMBL/GenBank/DDBJ databases">
        <title>Next Generation Sequencing and Analysis of the Genome of Puccinia sorghi L Schw, the Causal Agent of Maize Common Rust.</title>
        <authorList>
            <person name="Rochi L."/>
            <person name="Burguener G."/>
            <person name="Darino M."/>
            <person name="Turjanski A."/>
            <person name="Kreff E."/>
            <person name="Dieguez M.J."/>
            <person name="Sacco F."/>
        </authorList>
    </citation>
    <scope>NUCLEOTIDE SEQUENCE [LARGE SCALE GENOMIC DNA]</scope>
    <source>
        <strain evidence="2 3">RO10H11247</strain>
    </source>
</reference>
<evidence type="ECO:0000313" key="3">
    <source>
        <dbReference type="Proteomes" id="UP000037035"/>
    </source>
</evidence>
<gene>
    <name evidence="2" type="ORF">VP01_362g10</name>
</gene>
<comment type="caution">
    <text evidence="2">The sequence shown here is derived from an EMBL/GenBank/DDBJ whole genome shotgun (WGS) entry which is preliminary data.</text>
</comment>
<feature type="region of interest" description="Disordered" evidence="1">
    <location>
        <begin position="207"/>
        <end position="226"/>
    </location>
</feature>
<proteinExistence type="predicted"/>
<dbReference type="EMBL" id="LAVV01008646">
    <property type="protein sequence ID" value="KNZ52268.1"/>
    <property type="molecule type" value="Genomic_DNA"/>
</dbReference>
<accession>A0A0L6UUQ7</accession>
<protein>
    <submittedName>
        <fullName evidence="2">Uncharacterized protein</fullName>
    </submittedName>
</protein>
<name>A0A0L6UUQ7_9BASI</name>
<dbReference type="VEuPathDB" id="FungiDB:VP01_362g10"/>
<sequence length="833" mass="95347">MFSLANRDLAHRRDSTCRYACNMGQVLSWHGFLEETAFQTNTCTWVPHVGDHTQIQVFETGEGNTCDTWVISAQCYGGKYVFITGEGERKSPGQNKRQHVNISTLGKGKRVKRWVGTRILLYLQVSIKLYQVKCSKHFQVTTPCLCEKTHSKCTLVAGIANLCTLLFDLLKLLTGFVGTHQIFSNLIPKKFNEEIIGIKRHWMKKVQRGQRHSEESPRVGQGDSGKDGEEIMIRLLVSSLLNKKQRHHRQEGALILHDKLRKSQEARSNLIRLEVEEKKHIGLLLYYYNANDSRKIGNKNTTAPKKCSVAASFFSCSLCIIDGATELLQQSVKRLLFDLDCFHGTHMQVLSLNFVIYLADTCCVLVHTKPSTKIQEALGYDSIIGCKSSLSPQLQTERFHLCHLSKNKVKHSTQELDCRGYFVGLPSSNVFEKSTCHQLTQTKVLFLFQLSQCSIMNCTETVCLAKKSLLVGRFVWVFLSFCELTSKAFIHILNAIIKQKKEGALTCDPHTLNPKPTGSCGAGPCLPKMWNSFSLIFLGFISPKKKINIFGMYVCQFEFFFPNFSQSFNSFKHNGLIYIILNVINLFSFSQGFIKIFVVWGPEDDKKIINGWLNHHNSRFQIQFLCPLATIQRQAKIVSKKYLTIINFLYKQIITKYYYSIKLYSQNPLKPRSSIKSFYYFFIDQMTFIQPQLNLLYLAYLNCAQEEVFTAEALKPLGLNQRSFTDKLLSVFYIIIKNLFLAPLPEILQIPENRPQNLTINYEEVSHSSIDKSTSQNEVNHRKPCKTIDPLEMVHHSHRNDTMREDPLAQEDQQTNLGRVTHTNVKIASINKL</sequence>
<dbReference type="Proteomes" id="UP000037035">
    <property type="component" value="Unassembled WGS sequence"/>
</dbReference>
<evidence type="ECO:0000256" key="1">
    <source>
        <dbReference type="SAM" id="MobiDB-lite"/>
    </source>
</evidence>
<keyword evidence="3" id="KW-1185">Reference proteome</keyword>